<dbReference type="InterPro" id="IPR015679">
    <property type="entry name" value="PLipase_D_fam"/>
</dbReference>
<evidence type="ECO:0000313" key="8">
    <source>
        <dbReference type="Proteomes" id="UP000229329"/>
    </source>
</evidence>
<dbReference type="InterPro" id="IPR025202">
    <property type="entry name" value="PLD-like_dom"/>
</dbReference>
<keyword evidence="2" id="KW-0677">Repeat</keyword>
<feature type="domain" description="PLD phosphodiesterase" evidence="6">
    <location>
        <begin position="305"/>
        <end position="332"/>
    </location>
</feature>
<protein>
    <recommendedName>
        <fullName evidence="6">PLD phosphodiesterase domain-containing protein</fullName>
    </recommendedName>
</protein>
<dbReference type="GO" id="GO:0004630">
    <property type="term" value="F:phospholipase D activity"/>
    <property type="evidence" value="ECO:0007669"/>
    <property type="project" value="UniProtKB-EC"/>
</dbReference>
<sequence>MTDPYWDTNDHFIGTKRPHEGKNYTGNFQDVSSIVSGQVLYDINHNFCQSWDRPSNIMYSSSTDSNVQLAYEEKLSTNLKRQQARQAYSPKDKLGEEVMAQILRTYDTPEVEDIQAMYLQNITKVSSYIYTENQYFRWGKLVQTFIEHWQKMKQYHRTQPIHWFVVTNSSDSGIGGGIKSSYEMFNLLGRRDVMPVVAKEFDKELPLDTRAFKQRDKQINRLEAKIKRYEKHGLQGFEQAEDLKQEMAELKAQQEKDAKDIMREAKKLKQDLSDEIGIKVHICTLVAQVPPHLDNPDTPIEDYWREVYVHSKCTMMDDTFLFIGSANINERSMKTDTELGIISECAKVTKQLRKDLWQLHLKEVNTEANPNQLNNPTNAQKAFKIWEELLKINTEHRDKQLTPIRPLCEFLRLSPKITNLD</sequence>
<evidence type="ECO:0000256" key="5">
    <source>
        <dbReference type="SAM" id="Coils"/>
    </source>
</evidence>
<dbReference type="Gene3D" id="3.30.870.10">
    <property type="entry name" value="Endonuclease Chain A"/>
    <property type="match status" value="1"/>
</dbReference>
<evidence type="ECO:0000313" key="7">
    <source>
        <dbReference type="EMBL" id="PJG85637.1"/>
    </source>
</evidence>
<feature type="coiled-coil region" evidence="5">
    <location>
        <begin position="212"/>
        <end position="275"/>
    </location>
</feature>
<keyword evidence="3" id="KW-0378">Hydrolase</keyword>
<accession>A0A2M8S3G0</accession>
<evidence type="ECO:0000256" key="3">
    <source>
        <dbReference type="ARBA" id="ARBA00022801"/>
    </source>
</evidence>
<evidence type="ECO:0000259" key="6">
    <source>
        <dbReference type="PROSITE" id="PS50035"/>
    </source>
</evidence>
<keyword evidence="8" id="KW-1185">Reference proteome</keyword>
<name>A0A2M8S3G0_9PAST</name>
<dbReference type="Proteomes" id="UP000229329">
    <property type="component" value="Unassembled WGS sequence"/>
</dbReference>
<proteinExistence type="predicted"/>
<gene>
    <name evidence="7" type="ORF">CVP05_05610</name>
</gene>
<dbReference type="OrthoDB" id="8828485at2"/>
<evidence type="ECO:0000256" key="1">
    <source>
        <dbReference type="ARBA" id="ARBA00000798"/>
    </source>
</evidence>
<reference evidence="7 8" key="1">
    <citation type="submission" date="2017-11" db="EMBL/GenBank/DDBJ databases">
        <title>Reclassification of Bisgaard taxon 7 as Conservatibacter flavescens gen. nov., sp. nov.</title>
        <authorList>
            <person name="Christensen H."/>
        </authorList>
    </citation>
    <scope>NUCLEOTIDE SEQUENCE [LARGE SCALE GENOMIC DNA]</scope>
    <source>
        <strain evidence="7 8">7_4</strain>
    </source>
</reference>
<dbReference type="PROSITE" id="PS50035">
    <property type="entry name" value="PLD"/>
    <property type="match status" value="1"/>
</dbReference>
<evidence type="ECO:0000256" key="4">
    <source>
        <dbReference type="ARBA" id="ARBA00023098"/>
    </source>
</evidence>
<dbReference type="PANTHER" id="PTHR18896:SF76">
    <property type="entry name" value="PHOSPHOLIPASE"/>
    <property type="match status" value="1"/>
</dbReference>
<keyword evidence="5" id="KW-0175">Coiled coil</keyword>
<dbReference type="RefSeq" id="WP_133118705.1">
    <property type="nucleotide sequence ID" value="NZ_PHHA01000009.1"/>
</dbReference>
<organism evidence="7 8">
    <name type="scientific">Conservatibacter flavescens</name>
    <dbReference type="NCBI Taxonomy" id="28161"/>
    <lineage>
        <taxon>Bacteria</taxon>
        <taxon>Pseudomonadati</taxon>
        <taxon>Pseudomonadota</taxon>
        <taxon>Gammaproteobacteria</taxon>
        <taxon>Pasteurellales</taxon>
        <taxon>Pasteurellaceae</taxon>
        <taxon>Conservatibacter</taxon>
    </lineage>
</organism>
<dbReference type="Pfam" id="PF13091">
    <property type="entry name" value="PLDc_2"/>
    <property type="match status" value="1"/>
</dbReference>
<dbReference type="InterPro" id="IPR001736">
    <property type="entry name" value="PLipase_D/transphosphatidylase"/>
</dbReference>
<dbReference type="AlphaFoldDB" id="A0A2M8S3G0"/>
<evidence type="ECO:0000256" key="2">
    <source>
        <dbReference type="ARBA" id="ARBA00022737"/>
    </source>
</evidence>
<keyword evidence="4" id="KW-0443">Lipid metabolism</keyword>
<comment type="caution">
    <text evidence="7">The sequence shown here is derived from an EMBL/GenBank/DDBJ whole genome shotgun (WGS) entry which is preliminary data.</text>
</comment>
<dbReference type="PANTHER" id="PTHR18896">
    <property type="entry name" value="PHOSPHOLIPASE D"/>
    <property type="match status" value="1"/>
</dbReference>
<dbReference type="GO" id="GO:0009395">
    <property type="term" value="P:phospholipid catabolic process"/>
    <property type="evidence" value="ECO:0007669"/>
    <property type="project" value="TreeGrafter"/>
</dbReference>
<comment type="catalytic activity">
    <reaction evidence="1">
        <text>a 1,2-diacyl-sn-glycero-3-phosphocholine + H2O = a 1,2-diacyl-sn-glycero-3-phosphate + choline + H(+)</text>
        <dbReference type="Rhea" id="RHEA:14445"/>
        <dbReference type="ChEBI" id="CHEBI:15354"/>
        <dbReference type="ChEBI" id="CHEBI:15377"/>
        <dbReference type="ChEBI" id="CHEBI:15378"/>
        <dbReference type="ChEBI" id="CHEBI:57643"/>
        <dbReference type="ChEBI" id="CHEBI:58608"/>
        <dbReference type="EC" id="3.1.4.4"/>
    </reaction>
</comment>
<dbReference type="EMBL" id="PHHA01000009">
    <property type="protein sequence ID" value="PJG85637.1"/>
    <property type="molecule type" value="Genomic_DNA"/>
</dbReference>
<dbReference type="SUPFAM" id="SSF56024">
    <property type="entry name" value="Phospholipase D/nuclease"/>
    <property type="match status" value="1"/>
</dbReference>